<dbReference type="PANTHER" id="PTHR30532:SF21">
    <property type="entry name" value="SIDEROPHORE-BINDING LIPOPROTEIN YFIY-RELATED"/>
    <property type="match status" value="1"/>
</dbReference>
<feature type="domain" description="Fe/B12 periplasmic-binding" evidence="5">
    <location>
        <begin position="16"/>
        <end position="112"/>
    </location>
</feature>
<protein>
    <recommendedName>
        <fullName evidence="5">Fe/B12 periplasmic-binding domain-containing protein</fullName>
    </recommendedName>
</protein>
<keyword evidence="3" id="KW-0813">Transport</keyword>
<comment type="similarity">
    <text evidence="2">Belongs to the bacterial solute-binding protein 8 family.</text>
</comment>
<dbReference type="SUPFAM" id="SSF53807">
    <property type="entry name" value="Helical backbone' metal receptor"/>
    <property type="match status" value="1"/>
</dbReference>
<evidence type="ECO:0000313" key="6">
    <source>
        <dbReference type="EMBL" id="OKH47505.1"/>
    </source>
</evidence>
<organism evidence="6 7">
    <name type="scientific">Phormidium tenue NIES-30</name>
    <dbReference type="NCBI Taxonomy" id="549789"/>
    <lineage>
        <taxon>Bacteria</taxon>
        <taxon>Bacillati</taxon>
        <taxon>Cyanobacteriota</taxon>
        <taxon>Cyanophyceae</taxon>
        <taxon>Oscillatoriophycideae</taxon>
        <taxon>Oscillatoriales</taxon>
        <taxon>Oscillatoriaceae</taxon>
        <taxon>Phormidium</taxon>
    </lineage>
</organism>
<dbReference type="STRING" id="549789.NIES30_13690"/>
<accession>A0A1U7J4S8</accession>
<reference evidence="6 7" key="1">
    <citation type="submission" date="2016-11" db="EMBL/GenBank/DDBJ databases">
        <title>Draft Genome Sequences of Nine Cyanobacterial Strains from Diverse Habitats.</title>
        <authorList>
            <person name="Zhu T."/>
            <person name="Hou S."/>
            <person name="Lu X."/>
            <person name="Hess W.R."/>
        </authorList>
    </citation>
    <scope>NUCLEOTIDE SEQUENCE [LARGE SCALE GENOMIC DNA]</scope>
    <source>
        <strain evidence="6 7">NIES-30</strain>
    </source>
</reference>
<dbReference type="AlphaFoldDB" id="A0A1U7J4S8"/>
<keyword evidence="7" id="KW-1185">Reference proteome</keyword>
<dbReference type="Pfam" id="PF01497">
    <property type="entry name" value="Peripla_BP_2"/>
    <property type="match status" value="1"/>
</dbReference>
<evidence type="ECO:0000256" key="2">
    <source>
        <dbReference type="ARBA" id="ARBA00008814"/>
    </source>
</evidence>
<evidence type="ECO:0000256" key="4">
    <source>
        <dbReference type="ARBA" id="ARBA00022729"/>
    </source>
</evidence>
<keyword evidence="4" id="KW-0732">Signal</keyword>
<dbReference type="PANTHER" id="PTHR30532">
    <property type="entry name" value="IRON III DICITRATE-BINDING PERIPLASMIC PROTEIN"/>
    <property type="match status" value="1"/>
</dbReference>
<dbReference type="Gene3D" id="3.40.50.1980">
    <property type="entry name" value="Nitrogenase molybdenum iron protein domain"/>
    <property type="match status" value="1"/>
</dbReference>
<proteinExistence type="inferred from homology"/>
<dbReference type="PROSITE" id="PS50983">
    <property type="entry name" value="FE_B12_PBP"/>
    <property type="match status" value="1"/>
</dbReference>
<name>A0A1U7J4S8_9CYAN</name>
<dbReference type="GO" id="GO:1901678">
    <property type="term" value="P:iron coordination entity transport"/>
    <property type="evidence" value="ECO:0007669"/>
    <property type="project" value="UniProtKB-ARBA"/>
</dbReference>
<comment type="caution">
    <text evidence="6">The sequence shown here is derived from an EMBL/GenBank/DDBJ whole genome shotgun (WGS) entry which is preliminary data.</text>
</comment>
<dbReference type="GO" id="GO:0030288">
    <property type="term" value="C:outer membrane-bounded periplasmic space"/>
    <property type="evidence" value="ECO:0007669"/>
    <property type="project" value="TreeGrafter"/>
</dbReference>
<dbReference type="Proteomes" id="UP000185557">
    <property type="component" value="Unassembled WGS sequence"/>
</dbReference>
<comment type="subcellular location">
    <subcellularLocation>
        <location evidence="1">Cell envelope</location>
    </subcellularLocation>
</comment>
<dbReference type="InterPro" id="IPR002491">
    <property type="entry name" value="ABC_transptr_periplasmic_BD"/>
</dbReference>
<sequence length="112" mass="12411">MAHALGNTAVPSQPLRVVVLTNEATDMVLALGLTPVGAVKSWSGEPYYAYLADAMAEVPVVGDEMQPSLEQIVALKPDLILGSEVRQGQIYGQCEWPWPSWTRHFLHQPWQR</sequence>
<gene>
    <name evidence="6" type="ORF">NIES30_13690</name>
</gene>
<dbReference type="InterPro" id="IPR051313">
    <property type="entry name" value="Bact_iron-sidero_bind"/>
</dbReference>
<dbReference type="EMBL" id="MRCG01000009">
    <property type="protein sequence ID" value="OKH47505.1"/>
    <property type="molecule type" value="Genomic_DNA"/>
</dbReference>
<evidence type="ECO:0000256" key="3">
    <source>
        <dbReference type="ARBA" id="ARBA00022448"/>
    </source>
</evidence>
<evidence type="ECO:0000313" key="7">
    <source>
        <dbReference type="Proteomes" id="UP000185557"/>
    </source>
</evidence>
<evidence type="ECO:0000256" key="1">
    <source>
        <dbReference type="ARBA" id="ARBA00004196"/>
    </source>
</evidence>
<evidence type="ECO:0000259" key="5">
    <source>
        <dbReference type="PROSITE" id="PS50983"/>
    </source>
</evidence>